<dbReference type="Pfam" id="PF00582">
    <property type="entry name" value="Usp"/>
    <property type="match status" value="1"/>
</dbReference>
<dbReference type="Gene3D" id="3.30.565.10">
    <property type="entry name" value="Histidine kinase-like ATPase, C-terminal domain"/>
    <property type="match status" value="1"/>
</dbReference>
<evidence type="ECO:0000256" key="1">
    <source>
        <dbReference type="ARBA" id="ARBA00000085"/>
    </source>
</evidence>
<evidence type="ECO:0000313" key="16">
    <source>
        <dbReference type="EMBL" id="GAA4734588.1"/>
    </source>
</evidence>
<feature type="transmembrane region" description="Helical" evidence="14">
    <location>
        <begin position="410"/>
        <end position="438"/>
    </location>
</feature>
<feature type="transmembrane region" description="Helical" evidence="14">
    <location>
        <begin position="380"/>
        <end position="398"/>
    </location>
</feature>
<feature type="transmembrane region" description="Helical" evidence="14">
    <location>
        <begin position="458"/>
        <end position="480"/>
    </location>
</feature>
<accession>A0ABP8YPF6</accession>
<keyword evidence="6" id="KW-0808">Transferase</keyword>
<protein>
    <recommendedName>
        <fullName evidence="4">histidine kinase</fullName>
        <ecNumber evidence="4">2.7.13.3</ecNumber>
    </recommendedName>
</protein>
<dbReference type="RefSeq" id="WP_345478848.1">
    <property type="nucleotide sequence ID" value="NZ_BAABLP010000001.1"/>
</dbReference>
<evidence type="ECO:0000313" key="17">
    <source>
        <dbReference type="Proteomes" id="UP001500121"/>
    </source>
</evidence>
<dbReference type="InterPro" id="IPR003661">
    <property type="entry name" value="HisK_dim/P_dom"/>
</dbReference>
<dbReference type="CDD" id="cd00075">
    <property type="entry name" value="HATPase"/>
    <property type="match status" value="1"/>
</dbReference>
<dbReference type="Gene3D" id="1.20.120.620">
    <property type="entry name" value="Backbone structure of the membrane domain of e. Coli histidine kinase receptor kdpd"/>
    <property type="match status" value="1"/>
</dbReference>
<dbReference type="Gene3D" id="3.40.50.300">
    <property type="entry name" value="P-loop containing nucleotide triphosphate hydrolases"/>
    <property type="match status" value="1"/>
</dbReference>
<dbReference type="CDD" id="cd00082">
    <property type="entry name" value="HisKA"/>
    <property type="match status" value="1"/>
</dbReference>
<dbReference type="SMART" id="SM00388">
    <property type="entry name" value="HisKA"/>
    <property type="match status" value="1"/>
</dbReference>
<evidence type="ECO:0000256" key="14">
    <source>
        <dbReference type="SAM" id="Phobius"/>
    </source>
</evidence>
<dbReference type="SMART" id="SM00387">
    <property type="entry name" value="HATPase_c"/>
    <property type="match status" value="1"/>
</dbReference>
<dbReference type="Gene3D" id="1.10.287.130">
    <property type="match status" value="1"/>
</dbReference>
<evidence type="ECO:0000256" key="2">
    <source>
        <dbReference type="ARBA" id="ARBA00004141"/>
    </source>
</evidence>
<sequence length="833" mass="88242">MARGRLLVFLGAAPGVGKTYAMLEEAHRLLGQGRDVVSAVVLDHGRTATAALTQGIETVPPRVVQHGGIRLEEMDLAAVLARRPQVALVDELAHTNAPGSEHAKRWEDIDALIDAGVDVLSTVNIQHIASLNDVVERITGIPQRETIPDQVLRHADRIELVDLAPQALRDRLTAGQVYPTTRIDAALSNYFRLGNLTALRELALLWLADEVDSALQRYRAEHGIATAWEARERVVVALTGGLEGETLLRRGARIAARSGGGELLAVHVTSEDGLAAPNPAALAAQRVLVEQLGGTYHQIVGEDIPTALIGFARAVHASQLVIGVSRRSRLAALLTGAGTSSRVIRTSGDIDVHMVNHGAAGNRSTLLPKGRGALSAKRRLLGFALALVGGPLLTLVLSSTRSTESLTAEALGYQLLVILVALVGGAWPAAFAAVLSGLTLDFLFAEPLFTFTIARPSHFVALLLYLANALLVSFVVDRAARLTRVARRSASESEVLTTIAGGVISGTDAVQSLLERVREAFNMRTVRLIVRGQVVEEHGEAASDGPVIDVPVGDGTALQLVGRTIDASDRRILDVVSAQLAVALEQRSLTDTARRLEPLEEVDRVRSALLAAVGHDLRRPLAVATAAVTSLRSSGTRLTGEDRAQLLESAERSLDVLAHLVTDLLDVSRVQAGALAVSLESVDVADVLPAALEDLDAGPEEVELHVPEALPPVRADPVLLQRVLVNLLSNALRHSPAGVPPELTLSTFGDRLQVRVIDHGPGIDEARRARMFEPFQHDSDTSDSGGIGLGLALSRGFAEGMGATLEAEDTPGGGLTMVIVLPVDATVREPADA</sequence>
<dbReference type="SUPFAM" id="SSF47384">
    <property type="entry name" value="Homodimeric domain of signal transducing histidine kinase"/>
    <property type="match status" value="1"/>
</dbReference>
<dbReference type="InterPro" id="IPR003594">
    <property type="entry name" value="HATPase_dom"/>
</dbReference>
<keyword evidence="13 14" id="KW-0472">Membrane</keyword>
<dbReference type="EC" id="2.7.13.3" evidence="4"/>
<dbReference type="InterPro" id="IPR004358">
    <property type="entry name" value="Sig_transdc_His_kin-like_C"/>
</dbReference>
<dbReference type="InterPro" id="IPR027417">
    <property type="entry name" value="P-loop_NTPase"/>
</dbReference>
<evidence type="ECO:0000256" key="11">
    <source>
        <dbReference type="ARBA" id="ARBA00022989"/>
    </source>
</evidence>
<dbReference type="InterPro" id="IPR025201">
    <property type="entry name" value="KdpD_TM"/>
</dbReference>
<keyword evidence="8" id="KW-0547">Nucleotide-binding</keyword>
<dbReference type="InterPro" id="IPR014729">
    <property type="entry name" value="Rossmann-like_a/b/a_fold"/>
</dbReference>
<dbReference type="Gene3D" id="3.40.50.620">
    <property type="entry name" value="HUPs"/>
    <property type="match status" value="1"/>
</dbReference>
<dbReference type="Pfam" id="PF02702">
    <property type="entry name" value="KdpD"/>
    <property type="match status" value="1"/>
</dbReference>
<keyword evidence="9 16" id="KW-0418">Kinase</keyword>
<evidence type="ECO:0000256" key="3">
    <source>
        <dbReference type="ARBA" id="ARBA00004236"/>
    </source>
</evidence>
<evidence type="ECO:0000256" key="9">
    <source>
        <dbReference type="ARBA" id="ARBA00022777"/>
    </source>
</evidence>
<feature type="domain" description="Histidine kinase" evidence="15">
    <location>
        <begin position="612"/>
        <end position="825"/>
    </location>
</feature>
<keyword evidence="10" id="KW-0067">ATP-binding</keyword>
<organism evidence="16 17">
    <name type="scientific">Amnibacterium soli</name>
    <dbReference type="NCBI Taxonomy" id="1282736"/>
    <lineage>
        <taxon>Bacteria</taxon>
        <taxon>Bacillati</taxon>
        <taxon>Actinomycetota</taxon>
        <taxon>Actinomycetes</taxon>
        <taxon>Micrococcales</taxon>
        <taxon>Microbacteriaceae</taxon>
        <taxon>Amnibacterium</taxon>
    </lineage>
</organism>
<evidence type="ECO:0000256" key="8">
    <source>
        <dbReference type="ARBA" id="ARBA00022741"/>
    </source>
</evidence>
<dbReference type="PANTHER" id="PTHR45569:SF1">
    <property type="entry name" value="SENSOR PROTEIN KDPD"/>
    <property type="match status" value="1"/>
</dbReference>
<keyword evidence="5" id="KW-0597">Phosphoprotein</keyword>
<dbReference type="InterPro" id="IPR003852">
    <property type="entry name" value="Sig_transdc_His_kinase_KdpD_N"/>
</dbReference>
<dbReference type="InterPro" id="IPR052023">
    <property type="entry name" value="Histidine_kinase_KdpD"/>
</dbReference>
<dbReference type="PRINTS" id="PR00344">
    <property type="entry name" value="BCTRLSENSOR"/>
</dbReference>
<dbReference type="InterPro" id="IPR036097">
    <property type="entry name" value="HisK_dim/P_sf"/>
</dbReference>
<dbReference type="SUPFAM" id="SSF55874">
    <property type="entry name" value="ATPase domain of HSP90 chaperone/DNA topoisomerase II/histidine kinase"/>
    <property type="match status" value="1"/>
</dbReference>
<reference evidence="17" key="1">
    <citation type="journal article" date="2019" name="Int. J. Syst. Evol. Microbiol.">
        <title>The Global Catalogue of Microorganisms (GCM) 10K type strain sequencing project: providing services to taxonomists for standard genome sequencing and annotation.</title>
        <authorList>
            <consortium name="The Broad Institute Genomics Platform"/>
            <consortium name="The Broad Institute Genome Sequencing Center for Infectious Disease"/>
            <person name="Wu L."/>
            <person name="Ma J."/>
        </authorList>
    </citation>
    <scope>NUCLEOTIDE SEQUENCE [LARGE SCALE GENOMIC DNA]</scope>
    <source>
        <strain evidence="17">JCM 19015</strain>
    </source>
</reference>
<keyword evidence="7 14" id="KW-0812">Transmembrane</keyword>
<evidence type="ECO:0000256" key="6">
    <source>
        <dbReference type="ARBA" id="ARBA00022679"/>
    </source>
</evidence>
<dbReference type="Pfam" id="PF02518">
    <property type="entry name" value="HATPase_c"/>
    <property type="match status" value="1"/>
</dbReference>
<dbReference type="PANTHER" id="PTHR45569">
    <property type="entry name" value="SENSOR PROTEIN KDPD"/>
    <property type="match status" value="1"/>
</dbReference>
<dbReference type="SUPFAM" id="SSF52402">
    <property type="entry name" value="Adenine nucleotide alpha hydrolases-like"/>
    <property type="match status" value="1"/>
</dbReference>
<dbReference type="Pfam" id="PF13493">
    <property type="entry name" value="DUF4118"/>
    <property type="match status" value="1"/>
</dbReference>
<evidence type="ECO:0000256" key="12">
    <source>
        <dbReference type="ARBA" id="ARBA00023012"/>
    </source>
</evidence>
<evidence type="ECO:0000256" key="13">
    <source>
        <dbReference type="ARBA" id="ARBA00023136"/>
    </source>
</evidence>
<evidence type="ECO:0000256" key="5">
    <source>
        <dbReference type="ARBA" id="ARBA00022553"/>
    </source>
</evidence>
<gene>
    <name evidence="16" type="ORF">GCM10025783_00230</name>
</gene>
<dbReference type="EMBL" id="BAABLP010000001">
    <property type="protein sequence ID" value="GAA4734588.1"/>
    <property type="molecule type" value="Genomic_DNA"/>
</dbReference>
<dbReference type="InterPro" id="IPR006016">
    <property type="entry name" value="UspA"/>
</dbReference>
<dbReference type="PROSITE" id="PS50109">
    <property type="entry name" value="HIS_KIN"/>
    <property type="match status" value="1"/>
</dbReference>
<comment type="subcellular location">
    <subcellularLocation>
        <location evidence="3">Cell membrane</location>
    </subcellularLocation>
    <subcellularLocation>
        <location evidence="2">Membrane</location>
        <topology evidence="2">Multi-pass membrane protein</topology>
    </subcellularLocation>
</comment>
<keyword evidence="11 14" id="KW-1133">Transmembrane helix</keyword>
<keyword evidence="17" id="KW-1185">Reference proteome</keyword>
<comment type="caution">
    <text evidence="16">The sequence shown here is derived from an EMBL/GenBank/DDBJ whole genome shotgun (WGS) entry which is preliminary data.</text>
</comment>
<dbReference type="InterPro" id="IPR036890">
    <property type="entry name" value="HATPase_C_sf"/>
</dbReference>
<evidence type="ECO:0000256" key="4">
    <source>
        <dbReference type="ARBA" id="ARBA00012438"/>
    </source>
</evidence>
<keyword evidence="12" id="KW-0902">Two-component regulatory system</keyword>
<dbReference type="Pfam" id="PF00512">
    <property type="entry name" value="HisKA"/>
    <property type="match status" value="1"/>
</dbReference>
<evidence type="ECO:0000256" key="10">
    <source>
        <dbReference type="ARBA" id="ARBA00022840"/>
    </source>
</evidence>
<comment type="catalytic activity">
    <reaction evidence="1">
        <text>ATP + protein L-histidine = ADP + protein N-phospho-L-histidine.</text>
        <dbReference type="EC" id="2.7.13.3"/>
    </reaction>
</comment>
<dbReference type="InterPro" id="IPR005467">
    <property type="entry name" value="His_kinase_dom"/>
</dbReference>
<dbReference type="InterPro" id="IPR038318">
    <property type="entry name" value="KdpD_sf"/>
</dbReference>
<evidence type="ECO:0000256" key="7">
    <source>
        <dbReference type="ARBA" id="ARBA00022692"/>
    </source>
</evidence>
<evidence type="ECO:0000259" key="15">
    <source>
        <dbReference type="PROSITE" id="PS50109"/>
    </source>
</evidence>
<dbReference type="GO" id="GO:0016301">
    <property type="term" value="F:kinase activity"/>
    <property type="evidence" value="ECO:0007669"/>
    <property type="project" value="UniProtKB-KW"/>
</dbReference>
<dbReference type="Proteomes" id="UP001500121">
    <property type="component" value="Unassembled WGS sequence"/>
</dbReference>
<name>A0ABP8YPF6_9MICO</name>
<proteinExistence type="predicted"/>